<dbReference type="VEuPathDB" id="TrichDB:TVAGG3_0881980"/>
<evidence type="ECO:0000313" key="2">
    <source>
        <dbReference type="EMBL" id="EAY09608.1"/>
    </source>
</evidence>
<evidence type="ECO:0000256" key="1">
    <source>
        <dbReference type="SAM" id="MobiDB-lite"/>
    </source>
</evidence>
<dbReference type="VEuPathDB" id="TrichDB:TVAG_056520"/>
<reference evidence="2" key="2">
    <citation type="journal article" date="2007" name="Science">
        <title>Draft genome sequence of the sexually transmitted pathogen Trichomonas vaginalis.</title>
        <authorList>
            <person name="Carlton J.M."/>
            <person name="Hirt R.P."/>
            <person name="Silva J.C."/>
            <person name="Delcher A.L."/>
            <person name="Schatz M."/>
            <person name="Zhao Q."/>
            <person name="Wortman J.R."/>
            <person name="Bidwell S.L."/>
            <person name="Alsmark U.C.M."/>
            <person name="Besteiro S."/>
            <person name="Sicheritz-Ponten T."/>
            <person name="Noel C.J."/>
            <person name="Dacks J.B."/>
            <person name="Foster P.G."/>
            <person name="Simillion C."/>
            <person name="Van de Peer Y."/>
            <person name="Miranda-Saavedra D."/>
            <person name="Barton G.J."/>
            <person name="Westrop G.D."/>
            <person name="Mueller S."/>
            <person name="Dessi D."/>
            <person name="Fiori P.L."/>
            <person name="Ren Q."/>
            <person name="Paulsen I."/>
            <person name="Zhang H."/>
            <person name="Bastida-Corcuera F.D."/>
            <person name="Simoes-Barbosa A."/>
            <person name="Brown M.T."/>
            <person name="Hayes R.D."/>
            <person name="Mukherjee M."/>
            <person name="Okumura C.Y."/>
            <person name="Schneider R."/>
            <person name="Smith A.J."/>
            <person name="Vanacova S."/>
            <person name="Villalvazo M."/>
            <person name="Haas B.J."/>
            <person name="Pertea M."/>
            <person name="Feldblyum T.V."/>
            <person name="Utterback T.R."/>
            <person name="Shu C.L."/>
            <person name="Osoegawa K."/>
            <person name="de Jong P.J."/>
            <person name="Hrdy I."/>
            <person name="Horvathova L."/>
            <person name="Zubacova Z."/>
            <person name="Dolezal P."/>
            <person name="Malik S.B."/>
            <person name="Logsdon J.M. Jr."/>
            <person name="Henze K."/>
            <person name="Gupta A."/>
            <person name="Wang C.C."/>
            <person name="Dunne R.L."/>
            <person name="Upcroft J.A."/>
            <person name="Upcroft P."/>
            <person name="White O."/>
            <person name="Salzberg S.L."/>
            <person name="Tang P."/>
            <person name="Chiu C.-H."/>
            <person name="Lee Y.-S."/>
            <person name="Embley T.M."/>
            <person name="Coombs G.H."/>
            <person name="Mottram J.C."/>
            <person name="Tachezy J."/>
            <person name="Fraser-Liggett C.M."/>
            <person name="Johnson P.J."/>
        </authorList>
    </citation>
    <scope>NUCLEOTIDE SEQUENCE [LARGE SCALE GENOMIC DNA]</scope>
    <source>
        <strain evidence="2">G3</strain>
    </source>
</reference>
<feature type="compositionally biased region" description="Basic and acidic residues" evidence="1">
    <location>
        <begin position="445"/>
        <end position="463"/>
    </location>
</feature>
<feature type="compositionally biased region" description="Basic and acidic residues" evidence="1">
    <location>
        <begin position="474"/>
        <end position="485"/>
    </location>
</feature>
<feature type="compositionally biased region" description="Polar residues" evidence="1">
    <location>
        <begin position="267"/>
        <end position="289"/>
    </location>
</feature>
<feature type="compositionally biased region" description="Pro residues" evidence="1">
    <location>
        <begin position="411"/>
        <end position="421"/>
    </location>
</feature>
<evidence type="ECO:0000313" key="3">
    <source>
        <dbReference type="Proteomes" id="UP000001542"/>
    </source>
</evidence>
<dbReference type="AlphaFoldDB" id="A2ECL1"/>
<dbReference type="RefSeq" id="XP_001321831.1">
    <property type="nucleotide sequence ID" value="XM_001321796.1"/>
</dbReference>
<dbReference type="KEGG" id="tva:4767531"/>
<reference evidence="2" key="1">
    <citation type="submission" date="2006-10" db="EMBL/GenBank/DDBJ databases">
        <authorList>
            <person name="Amadeo P."/>
            <person name="Zhao Q."/>
            <person name="Wortman J."/>
            <person name="Fraser-Liggett C."/>
            <person name="Carlton J."/>
        </authorList>
    </citation>
    <scope>NUCLEOTIDE SEQUENCE</scope>
    <source>
        <strain evidence="2">G3</strain>
    </source>
</reference>
<feature type="compositionally biased region" description="Low complexity" evidence="1">
    <location>
        <begin position="298"/>
        <end position="323"/>
    </location>
</feature>
<proteinExistence type="predicted"/>
<feature type="compositionally biased region" description="Pro residues" evidence="1">
    <location>
        <begin position="339"/>
        <end position="351"/>
    </location>
</feature>
<dbReference type="PRINTS" id="PR01217">
    <property type="entry name" value="PRICHEXTENSN"/>
</dbReference>
<keyword evidence="3" id="KW-1185">Reference proteome</keyword>
<feature type="compositionally biased region" description="Basic and acidic residues" evidence="1">
    <location>
        <begin position="422"/>
        <end position="435"/>
    </location>
</feature>
<dbReference type="Proteomes" id="UP000001542">
    <property type="component" value="Unassembled WGS sequence"/>
</dbReference>
<feature type="region of interest" description="Disordered" evidence="1">
    <location>
        <begin position="267"/>
        <end position="560"/>
    </location>
</feature>
<name>A2ECL1_TRIV3</name>
<protein>
    <submittedName>
        <fullName evidence="2">Uncharacterized protein</fullName>
    </submittedName>
</protein>
<accession>A2ECL1</accession>
<sequence>MSSNVVFKEGDFIRLNKDKYAKIVSLDPEGRLQFQYLDAYHSGNRDDFTFIPEDEIPKYPEYSCYREYKTVLTETDPYTQAMDNTKMPRPVLNLTLRPKIGDLIYVPKTNSVGVFISIDNKPQIYTINQHHEELNSDDEFQIATDKLICYDVNEKRIIPGDNLLIYSKETFIRATALHPYDGKVFCFSNQGYDWYDSYNIYDFTANSQKYSVGMVKMQNTQEYHVLFVMKSGDVCILTENDRPELLPLSDYGTRWKFVKTMEGTVVANTSAPGQNSPNTNSRQNSNQNYIPPPNSMQNSGPNYNMGPNNPQNQYPNNNRGPNPIFNPNSGPGYMQRNPPNYPPSSGPPHPPMQRMSSAPNPSEPDYPDRRFRDPRDNYNDFGPPMNYNGNSRHSGPPPPQNSYPRPDDSNYPPPPPPGYDRPPPRPDSRYSDYRRSPPPPPPPPPRRDEEFPPRSYSRNDDSPRPPPRYNDYSSSRRYDDDYDDRHHHHHHRSRRSYSDDEEYDYNHDSYRRHERPYDRDYSHPHDRDYSYDRKYSNDREYSSRSKSPPTTSTSSVLSSINFDQPEKKELTKREYIYDIEKKGTAETVFNHEKVYKGVIAAVPYIGKNILINNIENDVIISYQIVDTTFEMPLSNSTNYGPIKLHQIQIIRPSEKGQKAGFFDNKGEWHNGSVVEFNPKSVKIDYLIKIGNGKTKHVSDSVPINRALRTSNYY</sequence>
<gene>
    <name evidence="2" type="ORF">TVAG_056520</name>
</gene>
<feature type="compositionally biased region" description="Basic residues" evidence="1">
    <location>
        <begin position="486"/>
        <end position="495"/>
    </location>
</feature>
<feature type="compositionally biased region" description="Basic and acidic residues" evidence="1">
    <location>
        <begin position="366"/>
        <end position="378"/>
    </location>
</feature>
<feature type="compositionally biased region" description="Low complexity" evidence="1">
    <location>
        <begin position="544"/>
        <end position="559"/>
    </location>
</feature>
<dbReference type="InParanoid" id="A2ECL1"/>
<feature type="compositionally biased region" description="Basic and acidic residues" evidence="1">
    <location>
        <begin position="504"/>
        <end position="543"/>
    </location>
</feature>
<dbReference type="EMBL" id="DS113354">
    <property type="protein sequence ID" value="EAY09608.1"/>
    <property type="molecule type" value="Genomic_DNA"/>
</dbReference>
<organism evidence="2 3">
    <name type="scientific">Trichomonas vaginalis (strain ATCC PRA-98 / G3)</name>
    <dbReference type="NCBI Taxonomy" id="412133"/>
    <lineage>
        <taxon>Eukaryota</taxon>
        <taxon>Metamonada</taxon>
        <taxon>Parabasalia</taxon>
        <taxon>Trichomonadida</taxon>
        <taxon>Trichomonadidae</taxon>
        <taxon>Trichomonas</taxon>
    </lineage>
</organism>